<dbReference type="SMART" id="SM00344">
    <property type="entry name" value="HTH_ASNC"/>
    <property type="match status" value="1"/>
</dbReference>
<gene>
    <name evidence="5" type="ORF">ED208_15545</name>
</gene>
<dbReference type="CDD" id="cd00090">
    <property type="entry name" value="HTH_ARSR"/>
    <property type="match status" value="1"/>
</dbReference>
<dbReference type="InterPro" id="IPR000485">
    <property type="entry name" value="AsnC-type_HTH_dom"/>
</dbReference>
<comment type="caution">
    <text evidence="5">The sequence shown here is derived from an EMBL/GenBank/DDBJ whole genome shotgun (WGS) entry which is preliminary data.</text>
</comment>
<name>A0A3N0V0X9_9GAMM</name>
<evidence type="ECO:0000313" key="6">
    <source>
        <dbReference type="Proteomes" id="UP000282106"/>
    </source>
</evidence>
<dbReference type="SUPFAM" id="SSF54909">
    <property type="entry name" value="Dimeric alpha+beta barrel"/>
    <property type="match status" value="1"/>
</dbReference>
<dbReference type="GO" id="GO:0006355">
    <property type="term" value="P:regulation of DNA-templated transcription"/>
    <property type="evidence" value="ECO:0007669"/>
    <property type="project" value="UniProtKB-ARBA"/>
</dbReference>
<dbReference type="Pfam" id="PF13412">
    <property type="entry name" value="HTH_24"/>
    <property type="match status" value="1"/>
</dbReference>
<dbReference type="GO" id="GO:0005829">
    <property type="term" value="C:cytosol"/>
    <property type="evidence" value="ECO:0007669"/>
    <property type="project" value="TreeGrafter"/>
</dbReference>
<keyword evidence="1" id="KW-0805">Transcription regulation</keyword>
<dbReference type="Gene3D" id="3.30.70.920">
    <property type="match status" value="1"/>
</dbReference>
<dbReference type="InterPro" id="IPR019887">
    <property type="entry name" value="Tscrpt_reg_AsnC/Lrp_C"/>
</dbReference>
<dbReference type="SUPFAM" id="SSF46785">
    <property type="entry name" value="Winged helix' DNA-binding domain"/>
    <property type="match status" value="1"/>
</dbReference>
<dbReference type="Gene3D" id="1.10.10.10">
    <property type="entry name" value="Winged helix-like DNA-binding domain superfamily/Winged helix DNA-binding domain"/>
    <property type="match status" value="1"/>
</dbReference>
<dbReference type="PROSITE" id="PS50956">
    <property type="entry name" value="HTH_ASNC_2"/>
    <property type="match status" value="1"/>
</dbReference>
<dbReference type="FunFam" id="1.10.10.10:FF:000186">
    <property type="entry name" value="AsnC family transcriptional regulator"/>
    <property type="match status" value="1"/>
</dbReference>
<dbReference type="PANTHER" id="PTHR30154:SF46">
    <property type="entry name" value="TRANSCRIPTIONAL REGULATORY PROTEIN"/>
    <property type="match status" value="1"/>
</dbReference>
<dbReference type="InterPro" id="IPR036390">
    <property type="entry name" value="WH_DNA-bd_sf"/>
</dbReference>
<proteinExistence type="predicted"/>
<dbReference type="InterPro" id="IPR036388">
    <property type="entry name" value="WH-like_DNA-bd_sf"/>
</dbReference>
<dbReference type="Pfam" id="PF01037">
    <property type="entry name" value="AsnC_trans_reg"/>
    <property type="match status" value="1"/>
</dbReference>
<dbReference type="AlphaFoldDB" id="A0A3N0V0X9"/>
<keyword evidence="3" id="KW-0804">Transcription</keyword>
<dbReference type="FunCoup" id="A0A3N0V0X9">
    <property type="interactions" value="314"/>
</dbReference>
<dbReference type="Proteomes" id="UP000282106">
    <property type="component" value="Unassembled WGS sequence"/>
</dbReference>
<evidence type="ECO:0000256" key="1">
    <source>
        <dbReference type="ARBA" id="ARBA00023015"/>
    </source>
</evidence>
<keyword evidence="2" id="KW-0238">DNA-binding</keyword>
<dbReference type="PRINTS" id="PR00033">
    <property type="entry name" value="HTHASNC"/>
</dbReference>
<dbReference type="GO" id="GO:0043565">
    <property type="term" value="F:sequence-specific DNA binding"/>
    <property type="evidence" value="ECO:0007669"/>
    <property type="project" value="InterPro"/>
</dbReference>
<dbReference type="RefSeq" id="WP_123212844.1">
    <property type="nucleotide sequence ID" value="NZ_RJVO01000009.1"/>
</dbReference>
<accession>A0A3N0V0X9</accession>
<evidence type="ECO:0000313" key="5">
    <source>
        <dbReference type="EMBL" id="ROH86449.1"/>
    </source>
</evidence>
<dbReference type="InterPro" id="IPR019888">
    <property type="entry name" value="Tscrpt_reg_AsnC-like"/>
</dbReference>
<sequence>MRADLDRTDLRILRELQRDGRLPVVALAEKVALSATACQRRVKKLEDAGVIERYAAVLSPVALGQTLEAFVRVAIERQSKDASQAFQEAIRRRPEVRACYVMTGDQDYLLHVQVADLQAFAEFSMQVLIGLPGVRDVRSSLVLEAIKRDEGLPL</sequence>
<reference evidence="5 6" key="1">
    <citation type="submission" date="2018-10" db="EMBL/GenBank/DDBJ databases">
        <authorList>
            <person name="Chen W.-M."/>
        </authorList>
    </citation>
    <scope>NUCLEOTIDE SEQUENCE [LARGE SCALE GENOMIC DNA]</scope>
    <source>
        <strain evidence="5 6">THS-13</strain>
    </source>
</reference>
<evidence type="ECO:0000256" key="2">
    <source>
        <dbReference type="ARBA" id="ARBA00023125"/>
    </source>
</evidence>
<dbReference type="InParanoid" id="A0A3N0V0X9"/>
<dbReference type="PANTHER" id="PTHR30154">
    <property type="entry name" value="LEUCINE-RESPONSIVE REGULATORY PROTEIN"/>
    <property type="match status" value="1"/>
</dbReference>
<dbReference type="InterPro" id="IPR011991">
    <property type="entry name" value="ArsR-like_HTH"/>
</dbReference>
<dbReference type="InterPro" id="IPR011008">
    <property type="entry name" value="Dimeric_a/b-barrel"/>
</dbReference>
<feature type="domain" description="HTH asnC-type" evidence="4">
    <location>
        <begin position="5"/>
        <end position="66"/>
    </location>
</feature>
<organism evidence="5 6">
    <name type="scientific">Stagnimonas aquatica</name>
    <dbReference type="NCBI Taxonomy" id="2689987"/>
    <lineage>
        <taxon>Bacteria</taxon>
        <taxon>Pseudomonadati</taxon>
        <taxon>Pseudomonadota</taxon>
        <taxon>Gammaproteobacteria</taxon>
        <taxon>Nevskiales</taxon>
        <taxon>Nevskiaceae</taxon>
        <taxon>Stagnimonas</taxon>
    </lineage>
</organism>
<evidence type="ECO:0000259" key="4">
    <source>
        <dbReference type="PROSITE" id="PS50956"/>
    </source>
</evidence>
<dbReference type="InterPro" id="IPR019885">
    <property type="entry name" value="Tscrpt_reg_HTH_AsnC-type_CS"/>
</dbReference>
<dbReference type="PROSITE" id="PS00519">
    <property type="entry name" value="HTH_ASNC_1"/>
    <property type="match status" value="1"/>
</dbReference>
<dbReference type="GO" id="GO:0043200">
    <property type="term" value="P:response to amino acid"/>
    <property type="evidence" value="ECO:0007669"/>
    <property type="project" value="TreeGrafter"/>
</dbReference>
<protein>
    <submittedName>
        <fullName evidence="5">Lrp/AsnC family transcriptional regulator</fullName>
    </submittedName>
</protein>
<keyword evidence="6" id="KW-1185">Reference proteome</keyword>
<evidence type="ECO:0000256" key="3">
    <source>
        <dbReference type="ARBA" id="ARBA00023163"/>
    </source>
</evidence>
<dbReference type="EMBL" id="RJVO01000009">
    <property type="protein sequence ID" value="ROH86449.1"/>
    <property type="molecule type" value="Genomic_DNA"/>
</dbReference>